<dbReference type="PANTHER" id="PTHR31157">
    <property type="entry name" value="SCP DOMAIN-CONTAINING PROTEIN"/>
    <property type="match status" value="1"/>
</dbReference>
<dbReference type="InterPro" id="IPR035940">
    <property type="entry name" value="CAP_sf"/>
</dbReference>
<evidence type="ECO:0000313" key="4">
    <source>
        <dbReference type="Proteomes" id="UP001185092"/>
    </source>
</evidence>
<dbReference type="RefSeq" id="WP_309937710.1">
    <property type="nucleotide sequence ID" value="NZ_AP025305.1"/>
</dbReference>
<protein>
    <submittedName>
        <fullName evidence="3">Uncharacterized protein YkwD</fullName>
    </submittedName>
</protein>
<dbReference type="CDD" id="cd05379">
    <property type="entry name" value="CAP_bacterial"/>
    <property type="match status" value="1"/>
</dbReference>
<dbReference type="InterPro" id="IPR014044">
    <property type="entry name" value="CAP_dom"/>
</dbReference>
<dbReference type="EMBL" id="JAVDQD010000001">
    <property type="protein sequence ID" value="MDR6238240.1"/>
    <property type="molecule type" value="Genomic_DNA"/>
</dbReference>
<dbReference type="PROSITE" id="PS51257">
    <property type="entry name" value="PROKAR_LIPOPROTEIN"/>
    <property type="match status" value="1"/>
</dbReference>
<gene>
    <name evidence="3" type="ORF">HNQ88_001216</name>
</gene>
<feature type="chain" id="PRO_5041945153" evidence="1">
    <location>
        <begin position="24"/>
        <end position="214"/>
    </location>
</feature>
<keyword evidence="4" id="KW-1185">Reference proteome</keyword>
<reference evidence="3" key="1">
    <citation type="submission" date="2023-07" db="EMBL/GenBank/DDBJ databases">
        <title>Genomic Encyclopedia of Type Strains, Phase IV (KMG-IV): sequencing the most valuable type-strain genomes for metagenomic binning, comparative biology and taxonomic classification.</title>
        <authorList>
            <person name="Goeker M."/>
        </authorList>
    </citation>
    <scope>NUCLEOTIDE SEQUENCE</scope>
    <source>
        <strain evidence="3">DSM 26174</strain>
    </source>
</reference>
<dbReference type="AlphaFoldDB" id="A0AAE4BRV3"/>
<feature type="domain" description="SCP" evidence="2">
    <location>
        <begin position="82"/>
        <end position="205"/>
    </location>
</feature>
<feature type="signal peptide" evidence="1">
    <location>
        <begin position="1"/>
        <end position="23"/>
    </location>
</feature>
<proteinExistence type="predicted"/>
<name>A0AAE4BRV3_9BACT</name>
<dbReference type="Proteomes" id="UP001185092">
    <property type="component" value="Unassembled WGS sequence"/>
</dbReference>
<evidence type="ECO:0000313" key="3">
    <source>
        <dbReference type="EMBL" id="MDR6238240.1"/>
    </source>
</evidence>
<dbReference type="PANTHER" id="PTHR31157:SF1">
    <property type="entry name" value="SCP DOMAIN-CONTAINING PROTEIN"/>
    <property type="match status" value="1"/>
</dbReference>
<comment type="caution">
    <text evidence="3">The sequence shown here is derived from an EMBL/GenBank/DDBJ whole genome shotgun (WGS) entry which is preliminary data.</text>
</comment>
<organism evidence="3 4">
    <name type="scientific">Aureibacter tunicatorum</name>
    <dbReference type="NCBI Taxonomy" id="866807"/>
    <lineage>
        <taxon>Bacteria</taxon>
        <taxon>Pseudomonadati</taxon>
        <taxon>Bacteroidota</taxon>
        <taxon>Cytophagia</taxon>
        <taxon>Cytophagales</taxon>
        <taxon>Persicobacteraceae</taxon>
        <taxon>Aureibacter</taxon>
    </lineage>
</organism>
<keyword evidence="1" id="KW-0732">Signal</keyword>
<accession>A0AAE4BRV3</accession>
<dbReference type="Pfam" id="PF00188">
    <property type="entry name" value="CAP"/>
    <property type="match status" value="1"/>
</dbReference>
<evidence type="ECO:0000256" key="1">
    <source>
        <dbReference type="SAM" id="SignalP"/>
    </source>
</evidence>
<evidence type="ECO:0000259" key="2">
    <source>
        <dbReference type="Pfam" id="PF00188"/>
    </source>
</evidence>
<dbReference type="Gene3D" id="3.40.33.10">
    <property type="entry name" value="CAP"/>
    <property type="match status" value="1"/>
</dbReference>
<sequence length="214" mass="24250">MKRNSFFILFLLLSLSLSSCTGAEATNAIEQNKKIFKDEFFKQVNLARTQPQKYAEEVLKTYYDNKQDNGAYKDLMNREAISPLVDNELLETASIYYSKYLADNNVLGHDENGSPQERSEAVGYDYWAGENIAVGFIEQGNKDLQNAWEEPIGAAKLFVAQLIIDMGVPNLGHRKNILNATFTEMGVGFYRNEKAKYRNYVVQSFGNGPLTEEN</sequence>
<dbReference type="SUPFAM" id="SSF55797">
    <property type="entry name" value="PR-1-like"/>
    <property type="match status" value="1"/>
</dbReference>